<dbReference type="SUPFAM" id="SSF51735">
    <property type="entry name" value="NAD(P)-binding Rossmann-fold domains"/>
    <property type="match status" value="1"/>
</dbReference>
<evidence type="ECO:0000256" key="5">
    <source>
        <dbReference type="ARBA" id="ARBA00022826"/>
    </source>
</evidence>
<evidence type="ECO:0000256" key="12">
    <source>
        <dbReference type="SAM" id="Phobius"/>
    </source>
</evidence>
<evidence type="ECO:0000256" key="9">
    <source>
        <dbReference type="ARBA" id="ARBA00023136"/>
    </source>
</evidence>
<feature type="transmembrane region" description="Helical" evidence="12">
    <location>
        <begin position="382"/>
        <end position="406"/>
    </location>
</feature>
<dbReference type="Gene3D" id="1.20.120.350">
    <property type="entry name" value="Voltage-gated potassium channels. Chain C"/>
    <property type="match status" value="1"/>
</dbReference>
<dbReference type="InterPro" id="IPR003148">
    <property type="entry name" value="RCK_N"/>
</dbReference>
<feature type="domain" description="Ion transport" evidence="13">
    <location>
        <begin position="179"/>
        <end position="395"/>
    </location>
</feature>
<keyword evidence="9 12" id="KW-0472">Membrane</keyword>
<dbReference type="PANTHER" id="PTHR10027">
    <property type="entry name" value="CALCIUM-ACTIVATED POTASSIUM CHANNEL ALPHA CHAIN"/>
    <property type="match status" value="1"/>
</dbReference>
<evidence type="ECO:0000259" key="13">
    <source>
        <dbReference type="Pfam" id="PF00520"/>
    </source>
</evidence>
<evidence type="ECO:0000256" key="4">
    <source>
        <dbReference type="ARBA" id="ARBA00022692"/>
    </source>
</evidence>
<gene>
    <name evidence="15" type="ORF">ECRASSUSDP1_LOCUS28778</name>
</gene>
<organism evidence="15 16">
    <name type="scientific">Euplotes crassus</name>
    <dbReference type="NCBI Taxonomy" id="5936"/>
    <lineage>
        <taxon>Eukaryota</taxon>
        <taxon>Sar</taxon>
        <taxon>Alveolata</taxon>
        <taxon>Ciliophora</taxon>
        <taxon>Intramacronucleata</taxon>
        <taxon>Spirotrichea</taxon>
        <taxon>Hypotrichia</taxon>
        <taxon>Euplotida</taxon>
        <taxon>Euplotidae</taxon>
        <taxon>Moneuplotes</taxon>
    </lineage>
</organism>
<dbReference type="Gene3D" id="1.10.287.70">
    <property type="match status" value="1"/>
</dbReference>
<feature type="transmembrane region" description="Helical" evidence="12">
    <location>
        <begin position="357"/>
        <end position="375"/>
    </location>
</feature>
<proteinExistence type="predicted"/>
<dbReference type="PANTHER" id="PTHR10027:SF10">
    <property type="entry name" value="SLOWPOKE 2, ISOFORM D"/>
    <property type="match status" value="1"/>
</dbReference>
<keyword evidence="2" id="KW-0813">Transport</keyword>
<keyword evidence="16" id="KW-1185">Reference proteome</keyword>
<evidence type="ECO:0000259" key="14">
    <source>
        <dbReference type="Pfam" id="PF22614"/>
    </source>
</evidence>
<dbReference type="Pfam" id="PF22614">
    <property type="entry name" value="Slo-like_RCK"/>
    <property type="match status" value="1"/>
</dbReference>
<evidence type="ECO:0000256" key="11">
    <source>
        <dbReference type="ARBA" id="ARBA00029579"/>
    </source>
</evidence>
<dbReference type="GO" id="GO:0016020">
    <property type="term" value="C:membrane"/>
    <property type="evidence" value="ECO:0007669"/>
    <property type="project" value="UniProtKB-SubCell"/>
</dbReference>
<evidence type="ECO:0000256" key="8">
    <source>
        <dbReference type="ARBA" id="ARBA00023065"/>
    </source>
</evidence>
<sequence length="1272" mass="147185">MKTTLIVKVVVEICICRKLHKLSWMCEISNLKAKGQNFQKISYLICPESSKLLEDMKGIRHRELKRWKGRVLFVIEPLAIGMPTLHSSRPKKSFTSALKDDDFSPLNKRIMNISNKGYTKFSGFNPSTKHLKRLNEQTTEDDGELDKTKQNNQREYIQKITATKNQQIKKNENKEKLWIGILMALNILQCCMNVSACLLYIINDYVNEDYINQLELAIACFFAIEMCINFYYYPHPKIRFFISIDTWIDFWTIMPEFISLFLASSRSNSVSFLRILRVFKIIRIVKFRKTLKKLQLKKKQDYMELDTQVEAFSRLKKQMIMLIISLFATLFVSSGIITFVGESIDNSMSESLKFIDSFYYIVITATTIGYGDIYPTRSQSRVIISIMLIIIFLIFGDQISKIIAIIKESDKYDIKYNLKSHIILFGNKSFSVIPPFLLDCLGSTKSERTKILIIDDVSVTSKMDQLLDFEHFQGRVYFLSVRNGITCKTFIKSCAKSAASVFIISDPYSINGEDQDKKGLFLKTYLRNNGVNCPIYIQLSLYDDKYIENFIDKNETEASESIINYQGEIEGEEEDGNLPSARSETVQKLIPSIPKRIMEAEFISAICYRKFKFNLLAQCMFSPGLLPFVTCFLTNSPIHISEILENDKLLSSAEPELKIPNRLCKLYNRSLEYNLYILELPFMCEGLTFEAAVKKINVFEKHPMFVQTGTKLRLIGLIEYDVDENNQTIDNDDPKNLYAPFGAEILHSHKGIYICNNIKISSWIEKKNDAERLLREVLKNGQDGKKNKIHNMDSKVFENEESVAFSRIQAQTRNTHRRRKDLPRTKTTASKRTANIFVEDSVSNRREEHLFDENEPSETSSENTKNNILDLIKDYIVDKHNYINGIKDTILWPGQDLGQKISKHIIILGYVEGLGYFVDSVRRESDIPIIICDTKSSIEPIKTIINKFDYVYQYVDDPRNTNCLKKMNISAAHHVLIVSKIKRENEGLDVDAILLASYIQEWYPYVKTTVEFQNQNSIKMIETPIFSNYYIDMTKLYTISFMSGRVFNSSLFLDLGSKLRSNPFQLKFLNDLLYNVHDESNILALKINEKLDGRKYQSVYEEFLDNKSTPLLCIGVFNSQSTKPIQDFLDNILEVSKGYKEYKQKKRNNSVLAPNSREDSKEIFDQEDEEDYNFLINNLSVLILDPSDNYILKQGDILYCLGNINSPEIESRIQSIIIETLRANSNPDNMVSPLVKKRTIILNNEKEIRKININKVMDELEERLVEDIDLSI</sequence>
<accession>A0AAD1Y9I8</accession>
<protein>
    <recommendedName>
        <fullName evidence="11">BK channel</fullName>
    </recommendedName>
</protein>
<dbReference type="GO" id="GO:0005267">
    <property type="term" value="F:potassium channel activity"/>
    <property type="evidence" value="ECO:0007669"/>
    <property type="project" value="UniProtKB-KW"/>
</dbReference>
<dbReference type="Pfam" id="PF00520">
    <property type="entry name" value="Ion_trans"/>
    <property type="match status" value="1"/>
</dbReference>
<dbReference type="InterPro" id="IPR005821">
    <property type="entry name" value="Ion_trans_dom"/>
</dbReference>
<evidence type="ECO:0000256" key="7">
    <source>
        <dbReference type="ARBA" id="ARBA00022989"/>
    </source>
</evidence>
<keyword evidence="3" id="KW-0633">Potassium transport</keyword>
<dbReference type="AlphaFoldDB" id="A0AAD1Y9I8"/>
<feature type="transmembrane region" description="Helical" evidence="12">
    <location>
        <begin position="214"/>
        <end position="233"/>
    </location>
</feature>
<evidence type="ECO:0000256" key="3">
    <source>
        <dbReference type="ARBA" id="ARBA00022538"/>
    </source>
</evidence>
<keyword evidence="8" id="KW-0406">Ion transport</keyword>
<comment type="subcellular location">
    <subcellularLocation>
        <location evidence="1">Membrane</location>
        <topology evidence="1">Multi-pass membrane protein</topology>
    </subcellularLocation>
</comment>
<evidence type="ECO:0000256" key="6">
    <source>
        <dbReference type="ARBA" id="ARBA00022958"/>
    </source>
</evidence>
<keyword evidence="6" id="KW-0630">Potassium</keyword>
<keyword evidence="5" id="KW-0631">Potassium channel</keyword>
<name>A0AAD1Y9I8_EUPCR</name>
<dbReference type="EMBL" id="CAMPGE010029670">
    <property type="protein sequence ID" value="CAI2387150.1"/>
    <property type="molecule type" value="Genomic_DNA"/>
</dbReference>
<evidence type="ECO:0000256" key="1">
    <source>
        <dbReference type="ARBA" id="ARBA00004141"/>
    </source>
</evidence>
<dbReference type="InterPro" id="IPR047871">
    <property type="entry name" value="K_chnl_Slo-like"/>
</dbReference>
<dbReference type="Gene3D" id="3.40.50.720">
    <property type="entry name" value="NAD(P)-binding Rossmann-like Domain"/>
    <property type="match status" value="1"/>
</dbReference>
<evidence type="ECO:0000313" key="15">
    <source>
        <dbReference type="EMBL" id="CAI2387150.1"/>
    </source>
</evidence>
<dbReference type="PRINTS" id="PR00169">
    <property type="entry name" value="KCHANNEL"/>
</dbReference>
<dbReference type="InterPro" id="IPR036291">
    <property type="entry name" value="NAD(P)-bd_dom_sf"/>
</dbReference>
<keyword evidence="10" id="KW-0407">Ion channel</keyword>
<feature type="domain" description="RCK N-terminal" evidence="14">
    <location>
        <begin position="901"/>
        <end position="1009"/>
    </location>
</feature>
<dbReference type="SUPFAM" id="SSF81324">
    <property type="entry name" value="Voltage-gated potassium channels"/>
    <property type="match status" value="1"/>
</dbReference>
<evidence type="ECO:0000256" key="2">
    <source>
        <dbReference type="ARBA" id="ARBA00022448"/>
    </source>
</evidence>
<keyword evidence="4 12" id="KW-0812">Transmembrane</keyword>
<comment type="caution">
    <text evidence="15">The sequence shown here is derived from an EMBL/GenBank/DDBJ whole genome shotgun (WGS) entry which is preliminary data.</text>
</comment>
<reference evidence="15" key="1">
    <citation type="submission" date="2023-07" db="EMBL/GenBank/DDBJ databases">
        <authorList>
            <consortium name="AG Swart"/>
            <person name="Singh M."/>
            <person name="Singh A."/>
            <person name="Seah K."/>
            <person name="Emmerich C."/>
        </authorList>
    </citation>
    <scope>NUCLEOTIDE SEQUENCE</scope>
    <source>
        <strain evidence="15">DP1</strain>
    </source>
</reference>
<dbReference type="Proteomes" id="UP001295684">
    <property type="component" value="Unassembled WGS sequence"/>
</dbReference>
<evidence type="ECO:0000313" key="16">
    <source>
        <dbReference type="Proteomes" id="UP001295684"/>
    </source>
</evidence>
<feature type="transmembrane region" description="Helical" evidence="12">
    <location>
        <begin position="177"/>
        <end position="202"/>
    </location>
</feature>
<evidence type="ECO:0000256" key="10">
    <source>
        <dbReference type="ARBA" id="ARBA00023303"/>
    </source>
</evidence>
<dbReference type="InterPro" id="IPR027359">
    <property type="entry name" value="Volt_channel_dom_sf"/>
</dbReference>
<feature type="transmembrane region" description="Helical" evidence="12">
    <location>
        <begin position="319"/>
        <end position="337"/>
    </location>
</feature>
<keyword evidence="7 12" id="KW-1133">Transmembrane helix</keyword>